<feature type="domain" description="Aminopeptidase P N-terminal" evidence="17">
    <location>
        <begin position="18"/>
        <end position="153"/>
    </location>
</feature>
<dbReference type="EC" id="3.4.13.9" evidence="10"/>
<dbReference type="Pfam" id="PF05195">
    <property type="entry name" value="AMP_N"/>
    <property type="match status" value="1"/>
</dbReference>
<evidence type="ECO:0000313" key="18">
    <source>
        <dbReference type="EMBL" id="KYB29640.1"/>
    </source>
</evidence>
<dbReference type="GO" id="GO:0070006">
    <property type="term" value="F:metalloaminopeptidase activity"/>
    <property type="evidence" value="ECO:0007669"/>
    <property type="project" value="InterPro"/>
</dbReference>
<evidence type="ECO:0000256" key="10">
    <source>
        <dbReference type="ARBA" id="ARBA00044051"/>
    </source>
</evidence>
<evidence type="ECO:0000256" key="13">
    <source>
        <dbReference type="ARBA" id="ARBA00044284"/>
    </source>
</evidence>
<dbReference type="Proteomes" id="UP000007266">
    <property type="component" value="Linkage group 1"/>
</dbReference>
<dbReference type="PANTHER" id="PTHR48480">
    <property type="match status" value="1"/>
</dbReference>
<evidence type="ECO:0000256" key="11">
    <source>
        <dbReference type="ARBA" id="ARBA00044141"/>
    </source>
</evidence>
<keyword evidence="4 16" id="KW-0479">Metal-binding</keyword>
<evidence type="ECO:0000256" key="1">
    <source>
        <dbReference type="ARBA" id="ARBA00001936"/>
    </source>
</evidence>
<reference evidence="18 19" key="1">
    <citation type="journal article" date="2008" name="Nature">
        <title>The genome of the model beetle and pest Tribolium castaneum.</title>
        <authorList>
            <consortium name="Tribolium Genome Sequencing Consortium"/>
            <person name="Richards S."/>
            <person name="Gibbs R.A."/>
            <person name="Weinstock G.M."/>
            <person name="Brown S.J."/>
            <person name="Denell R."/>
            <person name="Beeman R.W."/>
            <person name="Gibbs R."/>
            <person name="Beeman R.W."/>
            <person name="Brown S.J."/>
            <person name="Bucher G."/>
            <person name="Friedrich M."/>
            <person name="Grimmelikhuijzen C.J."/>
            <person name="Klingler M."/>
            <person name="Lorenzen M."/>
            <person name="Richards S."/>
            <person name="Roth S."/>
            <person name="Schroder R."/>
            <person name="Tautz D."/>
            <person name="Zdobnov E.M."/>
            <person name="Muzny D."/>
            <person name="Gibbs R.A."/>
            <person name="Weinstock G.M."/>
            <person name="Attaway T."/>
            <person name="Bell S."/>
            <person name="Buhay C.J."/>
            <person name="Chandrabose M.N."/>
            <person name="Chavez D."/>
            <person name="Clerk-Blankenburg K.P."/>
            <person name="Cree A."/>
            <person name="Dao M."/>
            <person name="Davis C."/>
            <person name="Chacko J."/>
            <person name="Dinh H."/>
            <person name="Dugan-Rocha S."/>
            <person name="Fowler G."/>
            <person name="Garner T.T."/>
            <person name="Garnes J."/>
            <person name="Gnirke A."/>
            <person name="Hawes A."/>
            <person name="Hernandez J."/>
            <person name="Hines S."/>
            <person name="Holder M."/>
            <person name="Hume J."/>
            <person name="Jhangiani S.N."/>
            <person name="Joshi V."/>
            <person name="Khan Z.M."/>
            <person name="Jackson L."/>
            <person name="Kovar C."/>
            <person name="Kowis A."/>
            <person name="Lee S."/>
            <person name="Lewis L.R."/>
            <person name="Margolis J."/>
            <person name="Morgan M."/>
            <person name="Nazareth L.V."/>
            <person name="Nguyen N."/>
            <person name="Okwuonu G."/>
            <person name="Parker D."/>
            <person name="Richards S."/>
            <person name="Ruiz S.J."/>
            <person name="Santibanez J."/>
            <person name="Savard J."/>
            <person name="Scherer S.E."/>
            <person name="Schneider B."/>
            <person name="Sodergren E."/>
            <person name="Tautz D."/>
            <person name="Vattahil S."/>
            <person name="Villasana D."/>
            <person name="White C.S."/>
            <person name="Wright R."/>
            <person name="Park Y."/>
            <person name="Beeman R.W."/>
            <person name="Lord J."/>
            <person name="Oppert B."/>
            <person name="Lorenzen M."/>
            <person name="Brown S."/>
            <person name="Wang L."/>
            <person name="Savard J."/>
            <person name="Tautz D."/>
            <person name="Richards S."/>
            <person name="Weinstock G."/>
            <person name="Gibbs R.A."/>
            <person name="Liu Y."/>
            <person name="Worley K."/>
            <person name="Weinstock G."/>
            <person name="Elsik C.G."/>
            <person name="Reese J.T."/>
            <person name="Elhaik E."/>
            <person name="Landan G."/>
            <person name="Graur D."/>
            <person name="Arensburger P."/>
            <person name="Atkinson P."/>
            <person name="Beeman R.W."/>
            <person name="Beidler J."/>
            <person name="Brown S.J."/>
            <person name="Demuth J.P."/>
            <person name="Drury D.W."/>
            <person name="Du Y.Z."/>
            <person name="Fujiwara H."/>
            <person name="Lorenzen M."/>
            <person name="Maselli V."/>
            <person name="Osanai M."/>
            <person name="Park Y."/>
            <person name="Robertson H.M."/>
            <person name="Tu Z."/>
            <person name="Wang J.J."/>
            <person name="Wang S."/>
            <person name="Richards S."/>
            <person name="Song H."/>
            <person name="Zhang L."/>
            <person name="Sodergren E."/>
            <person name="Werner D."/>
            <person name="Stanke M."/>
            <person name="Morgenstern B."/>
            <person name="Solovyev V."/>
            <person name="Kosarev P."/>
            <person name="Brown G."/>
            <person name="Chen H.C."/>
            <person name="Ermolaeva O."/>
            <person name="Hlavina W."/>
            <person name="Kapustin Y."/>
            <person name="Kiryutin B."/>
            <person name="Kitts P."/>
            <person name="Maglott D."/>
            <person name="Pruitt K."/>
            <person name="Sapojnikov V."/>
            <person name="Souvorov A."/>
            <person name="Mackey A.J."/>
            <person name="Waterhouse R.M."/>
            <person name="Wyder S."/>
            <person name="Zdobnov E.M."/>
            <person name="Zdobnov E.M."/>
            <person name="Wyder S."/>
            <person name="Kriventseva E.V."/>
            <person name="Kadowaki T."/>
            <person name="Bork P."/>
            <person name="Aranda M."/>
            <person name="Bao R."/>
            <person name="Beermann A."/>
            <person name="Berns N."/>
            <person name="Bolognesi R."/>
            <person name="Bonneton F."/>
            <person name="Bopp D."/>
            <person name="Brown S.J."/>
            <person name="Bucher G."/>
            <person name="Butts T."/>
            <person name="Chaumot A."/>
            <person name="Denell R.E."/>
            <person name="Ferrier D.E."/>
            <person name="Friedrich M."/>
            <person name="Gordon C.M."/>
            <person name="Jindra M."/>
            <person name="Klingler M."/>
            <person name="Lan Q."/>
            <person name="Lattorff H.M."/>
            <person name="Laudet V."/>
            <person name="von Levetsow C."/>
            <person name="Liu Z."/>
            <person name="Lutz R."/>
            <person name="Lynch J.A."/>
            <person name="da Fonseca R.N."/>
            <person name="Posnien N."/>
            <person name="Reuter R."/>
            <person name="Roth S."/>
            <person name="Savard J."/>
            <person name="Schinko J.B."/>
            <person name="Schmitt C."/>
            <person name="Schoppmeier M."/>
            <person name="Schroder R."/>
            <person name="Shippy T.D."/>
            <person name="Simonnet F."/>
            <person name="Marques-Souza H."/>
            <person name="Tautz D."/>
            <person name="Tomoyasu Y."/>
            <person name="Trauner J."/>
            <person name="Van der Zee M."/>
            <person name="Vervoort M."/>
            <person name="Wittkopp N."/>
            <person name="Wimmer E.A."/>
            <person name="Yang X."/>
            <person name="Jones A.K."/>
            <person name="Sattelle D.B."/>
            <person name="Ebert P.R."/>
            <person name="Nelson D."/>
            <person name="Scott J.G."/>
            <person name="Beeman R.W."/>
            <person name="Muthukrishnan S."/>
            <person name="Kramer K.J."/>
            <person name="Arakane Y."/>
            <person name="Beeman R.W."/>
            <person name="Zhu Q."/>
            <person name="Hogenkamp D."/>
            <person name="Dixit R."/>
            <person name="Oppert B."/>
            <person name="Jiang H."/>
            <person name="Zou Z."/>
            <person name="Marshall J."/>
            <person name="Elpidina E."/>
            <person name="Vinokurov K."/>
            <person name="Oppert C."/>
            <person name="Zou Z."/>
            <person name="Evans J."/>
            <person name="Lu Z."/>
            <person name="Zhao P."/>
            <person name="Sumathipala N."/>
            <person name="Altincicek B."/>
            <person name="Vilcinskas A."/>
            <person name="Williams M."/>
            <person name="Hultmark D."/>
            <person name="Hetru C."/>
            <person name="Jiang H."/>
            <person name="Grimmelikhuijzen C.J."/>
            <person name="Hauser F."/>
            <person name="Cazzamali G."/>
            <person name="Williamson M."/>
            <person name="Park Y."/>
            <person name="Li B."/>
            <person name="Tanaka Y."/>
            <person name="Predel R."/>
            <person name="Neupert S."/>
            <person name="Schachtner J."/>
            <person name="Verleyen P."/>
            <person name="Raible F."/>
            <person name="Bork P."/>
            <person name="Friedrich M."/>
            <person name="Walden K.K."/>
            <person name="Robertson H.M."/>
            <person name="Angeli S."/>
            <person name="Foret S."/>
            <person name="Bucher G."/>
            <person name="Schuetz S."/>
            <person name="Maleszka R."/>
            <person name="Wimmer E.A."/>
            <person name="Beeman R.W."/>
            <person name="Lorenzen M."/>
            <person name="Tomoyasu Y."/>
            <person name="Miller S.C."/>
            <person name="Grossmann D."/>
            <person name="Bucher G."/>
        </authorList>
    </citation>
    <scope>NUCLEOTIDE SEQUENCE [LARGE SCALE GENOMIC DNA]</scope>
    <source>
        <strain evidence="18 19">Georgia GA2</strain>
    </source>
</reference>
<dbReference type="InterPro" id="IPR001131">
    <property type="entry name" value="Peptidase_M24B_aminopep-P_CS"/>
</dbReference>
<evidence type="ECO:0000256" key="6">
    <source>
        <dbReference type="ARBA" id="ARBA00022997"/>
    </source>
</evidence>
<gene>
    <name evidence="18" type="primary">AUGUSTUS-3.0.2_31503</name>
    <name evidence="18" type="ORF">TcasGA2_TC031503</name>
</gene>
<dbReference type="PROSITE" id="PS00491">
    <property type="entry name" value="PROLINE_PEPTIDASE"/>
    <property type="match status" value="1"/>
</dbReference>
<evidence type="ECO:0000256" key="5">
    <source>
        <dbReference type="ARBA" id="ARBA00022801"/>
    </source>
</evidence>
<accession>A0A139WNR5</accession>
<dbReference type="GO" id="GO:0030145">
    <property type="term" value="F:manganese ion binding"/>
    <property type="evidence" value="ECO:0007669"/>
    <property type="project" value="InterPro"/>
</dbReference>
<keyword evidence="19" id="KW-1185">Reference proteome</keyword>
<evidence type="ECO:0000256" key="12">
    <source>
        <dbReference type="ARBA" id="ARBA00044252"/>
    </source>
</evidence>
<dbReference type="Gene3D" id="3.90.230.10">
    <property type="entry name" value="Creatinase/methionine aminopeptidase superfamily"/>
    <property type="match status" value="1"/>
</dbReference>
<dbReference type="GO" id="GO:0008233">
    <property type="term" value="F:peptidase activity"/>
    <property type="evidence" value="ECO:0000318"/>
    <property type="project" value="GO_Central"/>
</dbReference>
<dbReference type="OMA" id="DAHALFF"/>
<evidence type="ECO:0000256" key="9">
    <source>
        <dbReference type="ARBA" id="ARBA00043990"/>
    </source>
</evidence>
<dbReference type="AlphaFoldDB" id="A0A139WNR5"/>
<evidence type="ECO:0000256" key="2">
    <source>
        <dbReference type="ARBA" id="ARBA00011738"/>
    </source>
</evidence>
<name>A0A139WNR5_TRICA</name>
<dbReference type="InterPro" id="IPR036005">
    <property type="entry name" value="Creatinase/aminopeptidase-like"/>
</dbReference>
<evidence type="ECO:0000256" key="16">
    <source>
        <dbReference type="RuleBase" id="RU000590"/>
    </source>
</evidence>
<evidence type="ECO:0000256" key="8">
    <source>
        <dbReference type="ARBA" id="ARBA00023211"/>
    </source>
</evidence>
<reference evidence="18 19" key="2">
    <citation type="journal article" date="2010" name="Nucleic Acids Res.">
        <title>BeetleBase in 2010: revisions to provide comprehensive genomic information for Tribolium castaneum.</title>
        <authorList>
            <person name="Kim H.S."/>
            <person name="Murphy T."/>
            <person name="Xia J."/>
            <person name="Caragea D."/>
            <person name="Park Y."/>
            <person name="Beeman R.W."/>
            <person name="Lorenzen M.D."/>
            <person name="Butcher S."/>
            <person name="Manak J.R."/>
            <person name="Brown S.J."/>
        </authorList>
    </citation>
    <scope>GENOME REANNOTATION</scope>
    <source>
        <strain evidence="18 19">Georgia GA2</strain>
    </source>
</reference>
<evidence type="ECO:0000259" key="17">
    <source>
        <dbReference type="SMART" id="SM01011"/>
    </source>
</evidence>
<dbReference type="InParanoid" id="A0A139WNR5"/>
<sequence length="487" mass="54319">MSVRTDGKLWMGPGTLEVPVELFALNRSRLVERIRPKSEKSVIVLQGGNEVSFYDTDTTYNVFRQESYFMWSFGVTEPGCYGAIDVNSGKAYLFVPRFPKSYAVWMGPPRSLEEFSKKYGIPHVYYVDEIASILSELNPSVLLTLKGVNSDSGLTAKEAEFEGISKFEVDNRLLFDEIADLRVYKTDYEIAVMKYVVETSSAAHRKVMRFAKAGKSEYQCESEFLHHCYSVGGCRYVSYTCICASHTNAAILHYGHAAAPNDRFIKEGELCLFDMGANYFGYAADITCTFPVSGKFTPDQRLIYEAVLKSNLAVFNAAKPGASWGDMHVLANRTLLEELKKGGLLKGDVDAMVTAGLGAIFQPHGLGHLLGLDVHDVGGYITGQPGRRTEPRGIDKLRTNRVLQERMVFTIEPGCYFVDILLDEALTSPKLAQFLVPDVIERFRGFGGVRIEDDVLITKDGVVNLTKVPRTVQEIEDWIAGKDDNKY</sequence>
<protein>
    <recommendedName>
        <fullName evidence="11">Xaa-Pro dipeptidase</fullName>
        <ecNumber evidence="10">3.4.13.9</ecNumber>
    </recommendedName>
    <alternativeName>
        <fullName evidence="14">Imidodipeptidase</fullName>
    </alternativeName>
    <alternativeName>
        <fullName evidence="12">Peptidase D</fullName>
    </alternativeName>
    <alternativeName>
        <fullName evidence="13">Proline dipeptidase</fullName>
    </alternativeName>
</protein>
<evidence type="ECO:0000313" key="19">
    <source>
        <dbReference type="Proteomes" id="UP000007266"/>
    </source>
</evidence>
<dbReference type="STRING" id="7070.A0A139WNR5"/>
<dbReference type="Pfam" id="PF00557">
    <property type="entry name" value="Peptidase_M24"/>
    <property type="match status" value="1"/>
</dbReference>
<dbReference type="eggNOG" id="KOG2737">
    <property type="taxonomic scope" value="Eukaryota"/>
</dbReference>
<dbReference type="GO" id="GO:0006508">
    <property type="term" value="P:proteolysis"/>
    <property type="evidence" value="ECO:0000318"/>
    <property type="project" value="GO_Central"/>
</dbReference>
<dbReference type="GO" id="GO:0102009">
    <property type="term" value="F:proline dipeptidase activity"/>
    <property type="evidence" value="ECO:0007669"/>
    <property type="project" value="UniProtKB-EC"/>
</dbReference>
<dbReference type="PANTHER" id="PTHR48480:SF2">
    <property type="entry name" value="PEPTIDASE D"/>
    <property type="match status" value="1"/>
</dbReference>
<dbReference type="CDD" id="cd01087">
    <property type="entry name" value="Prolidase"/>
    <property type="match status" value="1"/>
</dbReference>
<proteinExistence type="inferred from homology"/>
<evidence type="ECO:0000256" key="4">
    <source>
        <dbReference type="ARBA" id="ARBA00022723"/>
    </source>
</evidence>
<keyword evidence="3" id="KW-0645">Protease</keyword>
<keyword evidence="7" id="KW-0482">Metalloprotease</keyword>
<keyword evidence="6" id="KW-0224">Dipeptidase</keyword>
<dbReference type="SMART" id="SM01011">
    <property type="entry name" value="AMP_N"/>
    <property type="match status" value="1"/>
</dbReference>
<dbReference type="FunCoup" id="A0A139WNR5">
    <property type="interactions" value="908"/>
</dbReference>
<dbReference type="InterPro" id="IPR000994">
    <property type="entry name" value="Pept_M24"/>
</dbReference>
<dbReference type="InterPro" id="IPR007865">
    <property type="entry name" value="Aminopep_P_N"/>
</dbReference>
<dbReference type="SUPFAM" id="SSF55920">
    <property type="entry name" value="Creatinase/aminopeptidase"/>
    <property type="match status" value="1"/>
</dbReference>
<comment type="cofactor">
    <cofactor evidence="1">
        <name>Mn(2+)</name>
        <dbReference type="ChEBI" id="CHEBI:29035"/>
    </cofactor>
</comment>
<dbReference type="SUPFAM" id="SSF53092">
    <property type="entry name" value="Creatinase/prolidase N-terminal domain"/>
    <property type="match status" value="1"/>
</dbReference>
<comment type="subunit">
    <text evidence="2">Homodimer.</text>
</comment>
<evidence type="ECO:0000256" key="3">
    <source>
        <dbReference type="ARBA" id="ARBA00022670"/>
    </source>
</evidence>
<evidence type="ECO:0000256" key="14">
    <source>
        <dbReference type="ARBA" id="ARBA00044351"/>
    </source>
</evidence>
<dbReference type="OrthoDB" id="10261878at2759"/>
<dbReference type="InterPro" id="IPR052433">
    <property type="entry name" value="X-Pro_dipept-like"/>
</dbReference>
<dbReference type="EMBL" id="KQ971307">
    <property type="protein sequence ID" value="KYB29640.1"/>
    <property type="molecule type" value="Genomic_DNA"/>
</dbReference>
<keyword evidence="8" id="KW-0464">Manganese</keyword>
<dbReference type="Gene3D" id="3.40.350.10">
    <property type="entry name" value="Creatinase/prolidase N-terminal domain"/>
    <property type="match status" value="1"/>
</dbReference>
<keyword evidence="5" id="KW-0378">Hydrolase</keyword>
<comment type="similarity">
    <text evidence="9">Belongs to the peptidase M24B family. Eukaryotic-type prolidase subfamily.</text>
</comment>
<comment type="catalytic activity">
    <reaction evidence="15">
        <text>Xaa-L-Pro dipeptide + H2O = an L-alpha-amino acid + L-proline</text>
        <dbReference type="Rhea" id="RHEA:76407"/>
        <dbReference type="ChEBI" id="CHEBI:15377"/>
        <dbReference type="ChEBI" id="CHEBI:59869"/>
        <dbReference type="ChEBI" id="CHEBI:60039"/>
        <dbReference type="ChEBI" id="CHEBI:195196"/>
        <dbReference type="EC" id="3.4.13.9"/>
    </reaction>
</comment>
<evidence type="ECO:0000256" key="15">
    <source>
        <dbReference type="ARBA" id="ARBA00048994"/>
    </source>
</evidence>
<dbReference type="InterPro" id="IPR029149">
    <property type="entry name" value="Creatin/AminoP/Spt16_N"/>
</dbReference>
<dbReference type="FunFam" id="3.90.230.10:FF:000002">
    <property type="entry name" value="Xaa-Pro aminopeptidase 3"/>
    <property type="match status" value="1"/>
</dbReference>
<organism evidence="18 19">
    <name type="scientific">Tribolium castaneum</name>
    <name type="common">Red flour beetle</name>
    <dbReference type="NCBI Taxonomy" id="7070"/>
    <lineage>
        <taxon>Eukaryota</taxon>
        <taxon>Metazoa</taxon>
        <taxon>Ecdysozoa</taxon>
        <taxon>Arthropoda</taxon>
        <taxon>Hexapoda</taxon>
        <taxon>Insecta</taxon>
        <taxon>Pterygota</taxon>
        <taxon>Neoptera</taxon>
        <taxon>Endopterygota</taxon>
        <taxon>Coleoptera</taxon>
        <taxon>Polyphaga</taxon>
        <taxon>Cucujiformia</taxon>
        <taxon>Tenebrionidae</taxon>
        <taxon>Tenebrionidae incertae sedis</taxon>
        <taxon>Tribolium</taxon>
    </lineage>
</organism>
<evidence type="ECO:0000256" key="7">
    <source>
        <dbReference type="ARBA" id="ARBA00023049"/>
    </source>
</evidence>